<dbReference type="SUPFAM" id="SSF46785">
    <property type="entry name" value="Winged helix' DNA-binding domain"/>
    <property type="match status" value="1"/>
</dbReference>
<dbReference type="InterPro" id="IPR036390">
    <property type="entry name" value="WH_DNA-bd_sf"/>
</dbReference>
<dbReference type="Pfam" id="PF08279">
    <property type="entry name" value="HTH_11"/>
    <property type="match status" value="1"/>
</dbReference>
<feature type="domain" description="Helix-turn-helix type 11" evidence="1">
    <location>
        <begin position="7"/>
        <end position="48"/>
    </location>
</feature>
<dbReference type="EMBL" id="QLLI01000003">
    <property type="protein sequence ID" value="RAI99212.1"/>
    <property type="molecule type" value="Genomic_DNA"/>
</dbReference>
<dbReference type="InterPro" id="IPR036388">
    <property type="entry name" value="WH-like_DNA-bd_sf"/>
</dbReference>
<comment type="caution">
    <text evidence="2">The sequence shown here is derived from an EMBL/GenBank/DDBJ whole genome shotgun (WGS) entry which is preliminary data.</text>
</comment>
<dbReference type="Proteomes" id="UP000247078">
    <property type="component" value="Unassembled WGS sequence"/>
</dbReference>
<evidence type="ECO:0000313" key="2">
    <source>
        <dbReference type="EMBL" id="PWW38171.1"/>
    </source>
</evidence>
<name>A0A855Y6C9_9BACL</name>
<dbReference type="EMBL" id="QGTZ01000008">
    <property type="protein sequence ID" value="PWW38171.1"/>
    <property type="molecule type" value="Genomic_DNA"/>
</dbReference>
<dbReference type="Proteomes" id="UP000248827">
    <property type="component" value="Unassembled WGS sequence"/>
</dbReference>
<protein>
    <submittedName>
        <fullName evidence="2">HTH domain-containing protein</fullName>
    </submittedName>
</protein>
<reference evidence="2 4" key="1">
    <citation type="submission" date="2018-05" db="EMBL/GenBank/DDBJ databases">
        <title>Freshwater and sediment microbial communities from various areas in North America, analyzing microbe dynamics in response to fracking.</title>
        <authorList>
            <person name="Lamendella R."/>
        </authorList>
    </citation>
    <scope>NUCLEOTIDE SEQUENCE [LARGE SCALE GENOMIC DNA]</scope>
    <source>
        <strain evidence="2 4">DB-3</strain>
        <strain evidence="3 5">NG-13</strain>
    </source>
</reference>
<evidence type="ECO:0000313" key="3">
    <source>
        <dbReference type="EMBL" id="RAI99212.1"/>
    </source>
</evidence>
<dbReference type="OrthoDB" id="3175596at2"/>
<evidence type="ECO:0000313" key="4">
    <source>
        <dbReference type="Proteomes" id="UP000247078"/>
    </source>
</evidence>
<dbReference type="Gene3D" id="1.10.10.10">
    <property type="entry name" value="Winged helix-like DNA-binding domain superfamily/Winged helix DNA-binding domain"/>
    <property type="match status" value="1"/>
</dbReference>
<gene>
    <name evidence="3" type="ORF">DET54_103351</name>
    <name evidence="2" type="ORF">DET56_108364</name>
</gene>
<dbReference type="RefSeq" id="WP_110000591.1">
    <property type="nucleotide sequence ID" value="NZ_QGTZ01000008.1"/>
</dbReference>
<accession>A0A855Y6C9</accession>
<dbReference type="InterPro" id="IPR013196">
    <property type="entry name" value="HTH_11"/>
</dbReference>
<dbReference type="AlphaFoldDB" id="A0A855Y6C9"/>
<keyword evidence="5" id="KW-1185">Reference proteome</keyword>
<proteinExistence type="predicted"/>
<organism evidence="2 4">
    <name type="scientific">Paenibacillus pabuli</name>
    <dbReference type="NCBI Taxonomy" id="1472"/>
    <lineage>
        <taxon>Bacteria</taxon>
        <taxon>Bacillati</taxon>
        <taxon>Bacillota</taxon>
        <taxon>Bacilli</taxon>
        <taxon>Bacillales</taxon>
        <taxon>Paenibacillaceae</taxon>
        <taxon>Paenibacillus</taxon>
    </lineage>
</organism>
<sequence length="75" mass="8958">MKALSAREYQILHFLLERRDFVPVKEMASQMNWSEKTIYRELNALEHSLNRRGIHLRKPQSTSCLSNLLWNTLFP</sequence>
<evidence type="ECO:0000259" key="1">
    <source>
        <dbReference type="Pfam" id="PF08279"/>
    </source>
</evidence>
<evidence type="ECO:0000313" key="5">
    <source>
        <dbReference type="Proteomes" id="UP000248827"/>
    </source>
</evidence>